<dbReference type="AlphaFoldDB" id="A0A1H4PIJ8"/>
<reference evidence="2" key="1">
    <citation type="submission" date="2016-10" db="EMBL/GenBank/DDBJ databases">
        <authorList>
            <person name="Varghese N."/>
            <person name="Submissions S."/>
        </authorList>
    </citation>
    <scope>NUCLEOTIDE SEQUENCE [LARGE SCALE GENOMIC DNA]</scope>
    <source>
        <strain evidence="2">DSM 22017</strain>
    </source>
</reference>
<keyword evidence="2" id="KW-1185">Reference proteome</keyword>
<protein>
    <recommendedName>
        <fullName evidence="3">DUF4062 domain-containing protein</fullName>
    </recommendedName>
</protein>
<evidence type="ECO:0008006" key="3">
    <source>
        <dbReference type="Google" id="ProtNLM"/>
    </source>
</evidence>
<dbReference type="Proteomes" id="UP000198742">
    <property type="component" value="Unassembled WGS sequence"/>
</dbReference>
<evidence type="ECO:0000313" key="1">
    <source>
        <dbReference type="EMBL" id="SEC07190.1"/>
    </source>
</evidence>
<sequence>MSYSALVTQILLSSPSDLDSGHRQIILDQTRSWNADHGRIYGVHFSVVDWKDNAAAGVGDYAQAVLNAQIVDESDAGLVVFTDRMGTPTRDFPSGTAEEIDLLLGLGRDVAVLRNECPRPPITTPDGLRQKQALDRYVESLYAGALVKSYTTLDELRREIDLVLSFLARKQRREADAGLTEPVDDREVGPIRPETLTNATVSAGGEVLERGLWPRVEVSESSVTDSRGRLRTRRRWSLVLESTLSTPVSDISLRFEDGAGAVVDDFDLGRTADQHIELLPPRGSVSFPLIQAFGSRSQAMCVVTWHDAEGVEHETRASVRTG</sequence>
<gene>
    <name evidence="1" type="ORF">SAMN04489844_1621</name>
</gene>
<organism evidence="1 2">
    <name type="scientific">Nocardioides exalbidus</name>
    <dbReference type="NCBI Taxonomy" id="402596"/>
    <lineage>
        <taxon>Bacteria</taxon>
        <taxon>Bacillati</taxon>
        <taxon>Actinomycetota</taxon>
        <taxon>Actinomycetes</taxon>
        <taxon>Propionibacteriales</taxon>
        <taxon>Nocardioidaceae</taxon>
        <taxon>Nocardioides</taxon>
    </lineage>
</organism>
<name>A0A1H4PIJ8_9ACTN</name>
<proteinExistence type="predicted"/>
<dbReference type="EMBL" id="FNRT01000002">
    <property type="protein sequence ID" value="SEC07190.1"/>
    <property type="molecule type" value="Genomic_DNA"/>
</dbReference>
<accession>A0A1H4PIJ8</accession>
<evidence type="ECO:0000313" key="2">
    <source>
        <dbReference type="Proteomes" id="UP000198742"/>
    </source>
</evidence>